<dbReference type="SUPFAM" id="SSF54637">
    <property type="entry name" value="Thioesterase/thiol ester dehydrase-isomerase"/>
    <property type="match status" value="1"/>
</dbReference>
<dbReference type="InterPro" id="IPR052342">
    <property type="entry name" value="MCH/BMMD"/>
</dbReference>
<evidence type="ECO:0000313" key="3">
    <source>
        <dbReference type="Proteomes" id="UP001138751"/>
    </source>
</evidence>
<sequence length="150" mass="16783">MAGLYFEEFEVGQVFRHAIRRTITETDNVWFSAITHNPAALHLDEEYGKTTEFGARIVNSCFTLGLMVGISVGDTTLGTTVANLGWDEVRFPKPLFHGDTIHVESEVLSKRPSKSRPGQGIVEFMHRAYNQHDVLVGHCRRQALMLGKPA</sequence>
<dbReference type="CDD" id="cd03451">
    <property type="entry name" value="FkbR2"/>
    <property type="match status" value="1"/>
</dbReference>
<proteinExistence type="predicted"/>
<dbReference type="PANTHER" id="PTHR43664">
    <property type="entry name" value="MONOAMINE OXIDASE-RELATED"/>
    <property type="match status" value="1"/>
</dbReference>
<keyword evidence="3" id="KW-1185">Reference proteome</keyword>
<reference evidence="2" key="2">
    <citation type="journal article" date="2021" name="Syst. Appl. Microbiol.">
        <title>Roseomonas hellenica sp. nov., isolated from roots of wild-growing Alkanna tinctoria.</title>
        <authorList>
            <person name="Rat A."/>
            <person name="Naranjo H.D."/>
            <person name="Lebbe L."/>
            <person name="Cnockaert M."/>
            <person name="Krigas N."/>
            <person name="Grigoriadou K."/>
            <person name="Maloupa E."/>
            <person name="Willems A."/>
        </authorList>
    </citation>
    <scope>NUCLEOTIDE SEQUENCE</scope>
    <source>
        <strain evidence="2">LMG 31231</strain>
    </source>
</reference>
<dbReference type="PANTHER" id="PTHR43664:SF1">
    <property type="entry name" value="BETA-METHYLMALYL-COA DEHYDRATASE"/>
    <property type="match status" value="1"/>
</dbReference>
<dbReference type="AlphaFoldDB" id="A0A9X9X0K9"/>
<reference evidence="2" key="1">
    <citation type="submission" date="2020-01" db="EMBL/GenBank/DDBJ databases">
        <authorList>
            <person name="Rat A."/>
        </authorList>
    </citation>
    <scope>NUCLEOTIDE SEQUENCE</scope>
    <source>
        <strain evidence="2">LMG 31231</strain>
    </source>
</reference>
<dbReference type="Pfam" id="PF01575">
    <property type="entry name" value="MaoC_dehydratas"/>
    <property type="match status" value="1"/>
</dbReference>
<dbReference type="InterPro" id="IPR029069">
    <property type="entry name" value="HotDog_dom_sf"/>
</dbReference>
<dbReference type="EMBL" id="JAAEDM010000054">
    <property type="protein sequence ID" value="MBR0672938.1"/>
    <property type="molecule type" value="Genomic_DNA"/>
</dbReference>
<dbReference type="InterPro" id="IPR002539">
    <property type="entry name" value="MaoC-like_dom"/>
</dbReference>
<dbReference type="Gene3D" id="3.10.129.10">
    <property type="entry name" value="Hotdog Thioesterase"/>
    <property type="match status" value="1"/>
</dbReference>
<evidence type="ECO:0000259" key="1">
    <source>
        <dbReference type="Pfam" id="PF01575"/>
    </source>
</evidence>
<dbReference type="Proteomes" id="UP001138751">
    <property type="component" value="Unassembled WGS sequence"/>
</dbReference>
<name>A0A9X9X0K9_9PROT</name>
<gene>
    <name evidence="2" type="ORF">GXW76_17300</name>
</gene>
<dbReference type="RefSeq" id="WP_211863354.1">
    <property type="nucleotide sequence ID" value="NZ_JAAEDM010000054.1"/>
</dbReference>
<evidence type="ECO:0000313" key="2">
    <source>
        <dbReference type="EMBL" id="MBR0672938.1"/>
    </source>
</evidence>
<feature type="domain" description="MaoC-like" evidence="1">
    <location>
        <begin position="11"/>
        <end position="114"/>
    </location>
</feature>
<comment type="caution">
    <text evidence="2">The sequence shown here is derived from an EMBL/GenBank/DDBJ whole genome shotgun (WGS) entry which is preliminary data.</text>
</comment>
<accession>A0A9X9X0K9</accession>
<organism evidence="2 3">
    <name type="scientific">Neoroseomonas soli</name>
    <dbReference type="NCBI Taxonomy" id="1081025"/>
    <lineage>
        <taxon>Bacteria</taxon>
        <taxon>Pseudomonadati</taxon>
        <taxon>Pseudomonadota</taxon>
        <taxon>Alphaproteobacteria</taxon>
        <taxon>Acetobacterales</taxon>
        <taxon>Acetobacteraceae</taxon>
        <taxon>Neoroseomonas</taxon>
    </lineage>
</organism>
<protein>
    <submittedName>
        <fullName evidence="2">MaoC family dehydratase</fullName>
    </submittedName>
</protein>